<proteinExistence type="predicted"/>
<gene>
    <name evidence="1" type="ORF">SDJN03_16618</name>
</gene>
<evidence type="ECO:0000313" key="1">
    <source>
        <dbReference type="EMBL" id="KAG6588053.1"/>
    </source>
</evidence>
<accession>A0AAV6MUW4</accession>
<feature type="non-terminal residue" evidence="1">
    <location>
        <position position="1"/>
    </location>
</feature>
<name>A0AAV6MUW4_9ROSI</name>
<dbReference type="AlphaFoldDB" id="A0AAV6MUW4"/>
<organism evidence="1 2">
    <name type="scientific">Cucurbita argyrosperma subsp. sororia</name>
    <dbReference type="NCBI Taxonomy" id="37648"/>
    <lineage>
        <taxon>Eukaryota</taxon>
        <taxon>Viridiplantae</taxon>
        <taxon>Streptophyta</taxon>
        <taxon>Embryophyta</taxon>
        <taxon>Tracheophyta</taxon>
        <taxon>Spermatophyta</taxon>
        <taxon>Magnoliopsida</taxon>
        <taxon>eudicotyledons</taxon>
        <taxon>Gunneridae</taxon>
        <taxon>Pentapetalae</taxon>
        <taxon>rosids</taxon>
        <taxon>fabids</taxon>
        <taxon>Cucurbitales</taxon>
        <taxon>Cucurbitaceae</taxon>
        <taxon>Cucurbiteae</taxon>
        <taxon>Cucurbita</taxon>
    </lineage>
</organism>
<sequence length="80" mass="8462">MNSVAAALELKIASDNQKTPFDGSPEELTEAIGCQDREGNECIGLKAVVSFSALPSGSDALYPQASRTTQVIQIKCNDCD</sequence>
<evidence type="ECO:0000313" key="2">
    <source>
        <dbReference type="Proteomes" id="UP000685013"/>
    </source>
</evidence>
<comment type="caution">
    <text evidence="1">The sequence shown here is derived from an EMBL/GenBank/DDBJ whole genome shotgun (WGS) entry which is preliminary data.</text>
</comment>
<protein>
    <submittedName>
        <fullName evidence="1">Uncharacterized protein</fullName>
    </submittedName>
</protein>
<reference evidence="1 2" key="1">
    <citation type="journal article" date="2021" name="Hortic Res">
        <title>The domestication of Cucurbita argyrosperma as revealed by the genome of its wild relative.</title>
        <authorList>
            <person name="Barrera-Redondo J."/>
            <person name="Sanchez-de la Vega G."/>
            <person name="Aguirre-Liguori J.A."/>
            <person name="Castellanos-Morales G."/>
            <person name="Gutierrez-Guerrero Y.T."/>
            <person name="Aguirre-Dugua X."/>
            <person name="Aguirre-Planter E."/>
            <person name="Tenaillon M.I."/>
            <person name="Lira-Saade R."/>
            <person name="Eguiarte L.E."/>
        </authorList>
    </citation>
    <scope>NUCLEOTIDE SEQUENCE [LARGE SCALE GENOMIC DNA]</scope>
    <source>
        <strain evidence="1">JBR-2021</strain>
    </source>
</reference>
<keyword evidence="2" id="KW-1185">Reference proteome</keyword>
<dbReference type="EMBL" id="JAGKQH010000011">
    <property type="protein sequence ID" value="KAG6588053.1"/>
    <property type="molecule type" value="Genomic_DNA"/>
</dbReference>
<dbReference type="Proteomes" id="UP000685013">
    <property type="component" value="Chromosome 11"/>
</dbReference>